<keyword evidence="3" id="KW-0560">Oxidoreductase</keyword>
<proteinExistence type="predicted"/>
<dbReference type="GO" id="GO:0016706">
    <property type="term" value="F:2-oxoglutarate-dependent dioxygenase activity"/>
    <property type="evidence" value="ECO:0007669"/>
    <property type="project" value="UniProtKB-ARBA"/>
</dbReference>
<gene>
    <name evidence="3" type="ORF">IPN02_02790</name>
</gene>
<comment type="caution">
    <text evidence="3">The sequence shown here is derived from an EMBL/GenBank/DDBJ whole genome shotgun (WGS) entry which is preliminary data.</text>
</comment>
<organism evidence="3 4">
    <name type="scientific">Candidatus Neomicrothrix subdominans</name>
    <dbReference type="NCBI Taxonomy" id="2954438"/>
    <lineage>
        <taxon>Bacteria</taxon>
        <taxon>Bacillati</taxon>
        <taxon>Actinomycetota</taxon>
        <taxon>Acidimicrobiia</taxon>
        <taxon>Acidimicrobiales</taxon>
        <taxon>Microthrixaceae</taxon>
        <taxon>Candidatus Neomicrothrix</taxon>
    </lineage>
</organism>
<sequence>MTPTPTSTARRDRLDRDGYLVVEDFFSQEEATALVDRATELVAAFEPDESTRSIFSTNEQTRTSDDYFLASGDRISFFFEPEAFGADGGLRVPLDRAINKFGHAQHDLDPVFDDFSRHPRMAELADSLGVGGHALIQSMLIFKQPGIGGEVSSHTDHTFLWTEPQSVVGFWFALEDATLDNGCLWALPGGHRRAPARRFRRAPQSGTTMEVLGPEPAPGEGFIPLEVEAGTLIVLDGLLPHYSEANRSQSRRAAYTLHAIDPAAEYPADNWLQRGDLPLRGFRDRR</sequence>
<protein>
    <submittedName>
        <fullName evidence="3">Phytanoyl-CoA dioxygenase family protein</fullName>
    </submittedName>
</protein>
<dbReference type="Proteomes" id="UP000727993">
    <property type="component" value="Unassembled WGS sequence"/>
</dbReference>
<dbReference type="PANTHER" id="PTHR20883:SF15">
    <property type="entry name" value="PHYTANOYL-COA DIOXYGENASE DOMAIN-CONTAINING PROTEIN 1"/>
    <property type="match status" value="1"/>
</dbReference>
<dbReference type="SUPFAM" id="SSF51197">
    <property type="entry name" value="Clavaminate synthase-like"/>
    <property type="match status" value="1"/>
</dbReference>
<keyword evidence="2" id="KW-0408">Iron</keyword>
<evidence type="ECO:0000313" key="3">
    <source>
        <dbReference type="EMBL" id="MBK9295803.1"/>
    </source>
</evidence>
<reference evidence="3 4" key="1">
    <citation type="submission" date="2020-10" db="EMBL/GenBank/DDBJ databases">
        <title>Connecting structure to function with the recovery of over 1000 high-quality activated sludge metagenome-assembled genomes encoding full-length rRNA genes using long-read sequencing.</title>
        <authorList>
            <person name="Singleton C.M."/>
            <person name="Petriglieri F."/>
            <person name="Kristensen J.M."/>
            <person name="Kirkegaard R.H."/>
            <person name="Michaelsen T.Y."/>
            <person name="Andersen M.H."/>
            <person name="Karst S.M."/>
            <person name="Dueholm M.S."/>
            <person name="Nielsen P.H."/>
            <person name="Albertsen M."/>
        </authorList>
    </citation>
    <scope>NUCLEOTIDE SEQUENCE [LARGE SCALE GENOMIC DNA]</scope>
    <source>
        <strain evidence="3">Lyne_18-Q3-R50-59_MAXAC.006</strain>
    </source>
</reference>
<keyword evidence="3" id="KW-0223">Dioxygenase</keyword>
<keyword evidence="1" id="KW-0479">Metal-binding</keyword>
<dbReference type="InterPro" id="IPR008775">
    <property type="entry name" value="Phytyl_CoA_dOase-like"/>
</dbReference>
<dbReference type="AlphaFoldDB" id="A0A936N8X8"/>
<evidence type="ECO:0000256" key="2">
    <source>
        <dbReference type="ARBA" id="ARBA00023004"/>
    </source>
</evidence>
<accession>A0A936N8X8</accession>
<dbReference type="GO" id="GO:0005506">
    <property type="term" value="F:iron ion binding"/>
    <property type="evidence" value="ECO:0007669"/>
    <property type="project" value="UniProtKB-ARBA"/>
</dbReference>
<dbReference type="Gene3D" id="2.60.120.620">
    <property type="entry name" value="q2cbj1_9rhob like domain"/>
    <property type="match status" value="1"/>
</dbReference>
<evidence type="ECO:0000313" key="4">
    <source>
        <dbReference type="Proteomes" id="UP000727993"/>
    </source>
</evidence>
<dbReference type="EMBL" id="JADJZA010000001">
    <property type="protein sequence ID" value="MBK9295803.1"/>
    <property type="molecule type" value="Genomic_DNA"/>
</dbReference>
<dbReference type="PANTHER" id="PTHR20883">
    <property type="entry name" value="PHYTANOYL-COA DIOXYGENASE DOMAIN CONTAINING 1"/>
    <property type="match status" value="1"/>
</dbReference>
<evidence type="ECO:0000256" key="1">
    <source>
        <dbReference type="ARBA" id="ARBA00022723"/>
    </source>
</evidence>
<name>A0A936N8X8_9ACTN</name>
<dbReference type="Pfam" id="PF05721">
    <property type="entry name" value="PhyH"/>
    <property type="match status" value="1"/>
</dbReference>